<dbReference type="GO" id="GO:0000287">
    <property type="term" value="F:magnesium ion binding"/>
    <property type="evidence" value="ECO:0007669"/>
    <property type="project" value="TreeGrafter"/>
</dbReference>
<comment type="caution">
    <text evidence="10">The sequence shown here is derived from an EMBL/GenBank/DDBJ whole genome shotgun (WGS) entry which is preliminary data.</text>
</comment>
<name>A0A139H7F3_9PEZI</name>
<comment type="cofactor">
    <cofactor evidence="1">
        <name>Mg(2+)</name>
        <dbReference type="ChEBI" id="CHEBI:18420"/>
    </cofactor>
</comment>
<evidence type="ECO:0000256" key="2">
    <source>
        <dbReference type="ARBA" id="ARBA00005135"/>
    </source>
</evidence>
<dbReference type="AlphaFoldDB" id="A0A139H7F3"/>
<keyword evidence="4" id="KW-0028">Amino-acid biosynthesis</keyword>
<evidence type="ECO:0000256" key="9">
    <source>
        <dbReference type="SAM" id="Phobius"/>
    </source>
</evidence>
<keyword evidence="9" id="KW-0472">Membrane</keyword>
<dbReference type="PANTHER" id="PTHR43344">
    <property type="entry name" value="PHOSPHOSERINE PHOSPHATASE"/>
    <property type="match status" value="1"/>
</dbReference>
<dbReference type="GO" id="GO:0036424">
    <property type="term" value="F:L-phosphoserine phosphatase activity"/>
    <property type="evidence" value="ECO:0007669"/>
    <property type="project" value="TreeGrafter"/>
</dbReference>
<dbReference type="Gene3D" id="3.40.50.1000">
    <property type="entry name" value="HAD superfamily/HAD-like"/>
    <property type="match status" value="1"/>
</dbReference>
<dbReference type="InterPro" id="IPR050582">
    <property type="entry name" value="HAD-like_SerB"/>
</dbReference>
<dbReference type="Gene3D" id="1.20.1440.310">
    <property type="match status" value="1"/>
</dbReference>
<keyword evidence="5" id="KW-0479">Metal-binding</keyword>
<comment type="pathway">
    <text evidence="2">Amino-acid biosynthesis; L-serine biosynthesis; L-serine from 3-phospho-D-glycerate: step 3/3.</text>
</comment>
<reference evidence="10 11" key="1">
    <citation type="submission" date="2015-07" db="EMBL/GenBank/DDBJ databases">
        <title>Comparative genomics of the Sigatoka disease complex on banana suggests a link between parallel evolutionary changes in Pseudocercospora fijiensis and Pseudocercospora eumusae and increased virulence on the banana host.</title>
        <authorList>
            <person name="Chang T.-C."/>
            <person name="Salvucci A."/>
            <person name="Crous P.W."/>
            <person name="Stergiopoulos I."/>
        </authorList>
    </citation>
    <scope>NUCLEOTIDE SEQUENCE [LARGE SCALE GENOMIC DNA]</scope>
    <source>
        <strain evidence="10 11">CBS 114824</strain>
    </source>
</reference>
<dbReference type="OrthoDB" id="5182398at2759"/>
<dbReference type="EC" id="3.1.3.3" evidence="3"/>
<dbReference type="Proteomes" id="UP000070133">
    <property type="component" value="Unassembled WGS sequence"/>
</dbReference>
<gene>
    <name evidence="10" type="ORF">AC578_4689</name>
</gene>
<organism evidence="10 11">
    <name type="scientific">Pseudocercospora eumusae</name>
    <dbReference type="NCBI Taxonomy" id="321146"/>
    <lineage>
        <taxon>Eukaryota</taxon>
        <taxon>Fungi</taxon>
        <taxon>Dikarya</taxon>
        <taxon>Ascomycota</taxon>
        <taxon>Pezizomycotina</taxon>
        <taxon>Dothideomycetes</taxon>
        <taxon>Dothideomycetidae</taxon>
        <taxon>Mycosphaerellales</taxon>
        <taxon>Mycosphaerellaceae</taxon>
        <taxon>Pseudocercospora</taxon>
    </lineage>
</organism>
<evidence type="ECO:0000256" key="6">
    <source>
        <dbReference type="ARBA" id="ARBA00022801"/>
    </source>
</evidence>
<keyword evidence="7" id="KW-0460">Magnesium</keyword>
<evidence type="ECO:0000256" key="5">
    <source>
        <dbReference type="ARBA" id="ARBA00022723"/>
    </source>
</evidence>
<evidence type="ECO:0000256" key="7">
    <source>
        <dbReference type="ARBA" id="ARBA00022842"/>
    </source>
</evidence>
<keyword evidence="11" id="KW-1185">Reference proteome</keyword>
<dbReference type="InterPro" id="IPR023214">
    <property type="entry name" value="HAD_sf"/>
</dbReference>
<evidence type="ECO:0000313" key="10">
    <source>
        <dbReference type="EMBL" id="KXS98403.1"/>
    </source>
</evidence>
<sequence>MAGNGDEKEDGDDKLLFMPSVADLLICQARMTWEPRARTAAKHGSEMSDKTIVLHLFCRDFAVAARKREGRSYASRTSYWTRMYIDEYKSLYKFLMRFDMKFIVAHGLAINLAAAAAATIASPSAELSRWPQEAAVQLKRMIAGNANQSNYAVFDMDNTSYKNDLTESLLPFLENRGILTRENLDPSLKLIPFKDTNGTQESLFSYYQRLCEVDDLICYPWIAQAFAGFTLRELKVYVDELMTYNSTIPVQYFEDGQTVNDTVSPPQVFRAQAQLYNTLMANGIDVYVVTAASEELVRMVASDPKYGYNVKPENVIGVATVLRNGTDLTASRKQIADGDYDQHANLDLIYGTYLWTPAAWFAGKWAAILTYIDQWKRPVLVGGDTPGSDGYMLLHGVDTAKGGIHLFVNRSMSKWEEMSGMIEEAKEGQIANQREVTADKNWVVVLPEEIL</sequence>
<evidence type="ECO:0000256" key="3">
    <source>
        <dbReference type="ARBA" id="ARBA00012640"/>
    </source>
</evidence>
<dbReference type="PANTHER" id="PTHR43344:SF2">
    <property type="entry name" value="PHOSPHOSERINE PHOSPHATASE"/>
    <property type="match status" value="1"/>
</dbReference>
<keyword evidence="9" id="KW-0812">Transmembrane</keyword>
<evidence type="ECO:0000313" key="11">
    <source>
        <dbReference type="Proteomes" id="UP000070133"/>
    </source>
</evidence>
<keyword evidence="9" id="KW-1133">Transmembrane helix</keyword>
<dbReference type="EMBL" id="LFZN01000115">
    <property type="protein sequence ID" value="KXS98403.1"/>
    <property type="molecule type" value="Genomic_DNA"/>
</dbReference>
<keyword evidence="8" id="KW-0718">Serine biosynthesis</keyword>
<keyword evidence="6" id="KW-0378">Hydrolase</keyword>
<feature type="transmembrane region" description="Helical" evidence="9">
    <location>
        <begin position="102"/>
        <end position="121"/>
    </location>
</feature>
<evidence type="ECO:0000256" key="1">
    <source>
        <dbReference type="ARBA" id="ARBA00001946"/>
    </source>
</evidence>
<proteinExistence type="predicted"/>
<protein>
    <recommendedName>
        <fullName evidence="3">phosphoserine phosphatase</fullName>
        <ecNumber evidence="3">3.1.3.3</ecNumber>
    </recommendedName>
</protein>
<accession>A0A139H7F3</accession>
<evidence type="ECO:0000256" key="8">
    <source>
        <dbReference type="ARBA" id="ARBA00023299"/>
    </source>
</evidence>
<dbReference type="GO" id="GO:0005737">
    <property type="term" value="C:cytoplasm"/>
    <property type="evidence" value="ECO:0007669"/>
    <property type="project" value="TreeGrafter"/>
</dbReference>
<dbReference type="GO" id="GO:0006564">
    <property type="term" value="P:L-serine biosynthetic process"/>
    <property type="evidence" value="ECO:0007669"/>
    <property type="project" value="UniProtKB-KW"/>
</dbReference>
<dbReference type="SUPFAM" id="SSF56784">
    <property type="entry name" value="HAD-like"/>
    <property type="match status" value="1"/>
</dbReference>
<dbReference type="InterPro" id="IPR036412">
    <property type="entry name" value="HAD-like_sf"/>
</dbReference>
<evidence type="ECO:0000256" key="4">
    <source>
        <dbReference type="ARBA" id="ARBA00022605"/>
    </source>
</evidence>